<evidence type="ECO:0000313" key="7">
    <source>
        <dbReference type="EMBL" id="QRC94371.1"/>
    </source>
</evidence>
<organism evidence="7 8">
    <name type="scientific">Phaeosphaeria nodorum (strain SN15 / ATCC MYA-4574 / FGSC 10173)</name>
    <name type="common">Glume blotch fungus</name>
    <name type="synonym">Parastagonospora nodorum</name>
    <dbReference type="NCBI Taxonomy" id="321614"/>
    <lineage>
        <taxon>Eukaryota</taxon>
        <taxon>Fungi</taxon>
        <taxon>Dikarya</taxon>
        <taxon>Ascomycota</taxon>
        <taxon>Pezizomycotina</taxon>
        <taxon>Dothideomycetes</taxon>
        <taxon>Pleosporomycetidae</taxon>
        <taxon>Pleosporales</taxon>
        <taxon>Pleosporineae</taxon>
        <taxon>Phaeosphaeriaceae</taxon>
        <taxon>Parastagonospora</taxon>
    </lineage>
</organism>
<dbReference type="Pfam" id="PF00830">
    <property type="entry name" value="Ribosomal_L28"/>
    <property type="match status" value="1"/>
</dbReference>
<dbReference type="GO" id="GO:1990904">
    <property type="term" value="C:ribonucleoprotein complex"/>
    <property type="evidence" value="ECO:0007669"/>
    <property type="project" value="UniProtKB-KW"/>
</dbReference>
<reference evidence="8" key="1">
    <citation type="journal article" date="2021" name="BMC Genomics">
        <title>Chromosome-level genome assembly and manually-curated proteome of model necrotroph Parastagonospora nodorum Sn15 reveals a genome-wide trove of candidate effector homologs, and redundancy of virulence-related functions within an accessory chromosome.</title>
        <authorList>
            <person name="Bertazzoni S."/>
            <person name="Jones D.A.B."/>
            <person name="Phan H.T."/>
            <person name="Tan K.-C."/>
            <person name="Hane J.K."/>
        </authorList>
    </citation>
    <scope>NUCLEOTIDE SEQUENCE [LARGE SCALE GENOMIC DNA]</scope>
    <source>
        <strain evidence="8">SN15 / ATCC MYA-4574 / FGSC 10173)</strain>
    </source>
</reference>
<evidence type="ECO:0000256" key="4">
    <source>
        <dbReference type="ARBA" id="ARBA00035269"/>
    </source>
</evidence>
<name>A0A7U2EX02_PHANO</name>
<keyword evidence="3" id="KW-0687">Ribonucleoprotein</keyword>
<dbReference type="GO" id="GO:0005840">
    <property type="term" value="C:ribosome"/>
    <property type="evidence" value="ECO:0007669"/>
    <property type="project" value="UniProtKB-KW"/>
</dbReference>
<sequence>MLSRCQLLPGRPIIHNVVIRTAQSTRRTYATSDPAPVVKNPLRRKKGGDLGTHLPKHVIPIDSYIPAYPYGDHALFKQANRGLYGDQMIHFGNNVSEKTETKTRRDWKPNVLSKGLYSVALKKKIKLRITSRVLKTMDREGGLDEYLLKDNEHRLKELGPLGWALRWTLMQKPEVIDRMRAQASALGVDQATIDAQWPTPRMLNEQRVLQAGFVRATDLVGEDEHEEAEEGDTEYDITRLKRRIRERARDEYLGILKTAHRYLARQHVNSEAEGIKLAFIRTKEHKEAFNRFRMKLGQKLDKQFSPQEIAEARVRLKLPSELSDSRVRKILSNERKPQEIEEAGSHKAWIDKVNAEEDAIKNAEEDAITMAQYAEANGGKELPESELKNHYAKMIEEAENAANNEELDHSRREFLKAAMAKADKMIRERGSGGQGAWVQSAAENYLRDLAEQAAKQSAKQAARQAAPREA</sequence>
<dbReference type="AlphaFoldDB" id="A0A7U2EX02"/>
<feature type="coiled-coil region" evidence="6">
    <location>
        <begin position="346"/>
        <end position="408"/>
    </location>
</feature>
<dbReference type="InterPro" id="IPR026569">
    <property type="entry name" value="Ribosomal_bL28"/>
</dbReference>
<dbReference type="VEuPathDB" id="FungiDB:JI435_076170"/>
<proteinExistence type="inferred from homology"/>
<dbReference type="EMBL" id="CP069026">
    <property type="protein sequence ID" value="QRC94371.1"/>
    <property type="molecule type" value="Genomic_DNA"/>
</dbReference>
<dbReference type="OMA" id="IDKQWPT"/>
<dbReference type="FunFam" id="2.30.170.40:FF:000003">
    <property type="entry name" value="54S ribosomal protein L24"/>
    <property type="match status" value="1"/>
</dbReference>
<protein>
    <recommendedName>
        <fullName evidence="4">Large ribosomal subunit protein bL28m</fullName>
    </recommendedName>
</protein>
<comment type="similarity">
    <text evidence="1">Belongs to the bacterial ribosomal protein bL28 family.</text>
</comment>
<comment type="function">
    <text evidence="5">Component of the mitochondrial ribosome (mitoribosome), a dedicated translation machinery responsible for the synthesis of mitochondrial genome-encoded proteins, including at least some of the essential transmembrane subunits of the mitochondrial respiratory chain. The mitoribosomes are attached to the mitochondrial inner membrane and translation products are cotranslationally integrated into the membrane.</text>
</comment>
<dbReference type="PANTHER" id="PTHR13528:SF2">
    <property type="entry name" value="LARGE RIBOSOMAL SUBUNIT PROTEIN BL28M"/>
    <property type="match status" value="1"/>
</dbReference>
<dbReference type="PANTHER" id="PTHR13528">
    <property type="entry name" value="39S RIBOSOMAL PROTEIN L28, MITOCHONDRIAL"/>
    <property type="match status" value="1"/>
</dbReference>
<evidence type="ECO:0000256" key="1">
    <source>
        <dbReference type="ARBA" id="ARBA00008760"/>
    </source>
</evidence>
<keyword evidence="6" id="KW-0175">Coiled coil</keyword>
<dbReference type="RefSeq" id="XP_001797951.1">
    <property type="nucleotide sequence ID" value="XM_001797899.1"/>
</dbReference>
<dbReference type="SUPFAM" id="SSF143800">
    <property type="entry name" value="L28p-like"/>
    <property type="match status" value="1"/>
</dbReference>
<keyword evidence="2" id="KW-0689">Ribosomal protein</keyword>
<gene>
    <name evidence="7" type="ORF">JI435_076170</name>
</gene>
<dbReference type="GO" id="GO:0003735">
    <property type="term" value="F:structural constituent of ribosome"/>
    <property type="evidence" value="ECO:0007669"/>
    <property type="project" value="InterPro"/>
</dbReference>
<dbReference type="Gene3D" id="2.30.170.40">
    <property type="entry name" value="Ribosomal protein L28/L24"/>
    <property type="match status" value="1"/>
</dbReference>
<dbReference type="InterPro" id="IPR034704">
    <property type="entry name" value="Ribosomal_bL28/bL31-like_sf"/>
</dbReference>
<evidence type="ECO:0000256" key="2">
    <source>
        <dbReference type="ARBA" id="ARBA00022980"/>
    </source>
</evidence>
<evidence type="ECO:0000256" key="5">
    <source>
        <dbReference type="ARBA" id="ARBA00037226"/>
    </source>
</evidence>
<dbReference type="Proteomes" id="UP000663193">
    <property type="component" value="Chromosome 4"/>
</dbReference>
<dbReference type="KEGG" id="pno:SNOG_07617"/>
<dbReference type="InterPro" id="IPR037147">
    <property type="entry name" value="Ribosomal_bL28_sf"/>
</dbReference>
<evidence type="ECO:0000256" key="3">
    <source>
        <dbReference type="ARBA" id="ARBA00023274"/>
    </source>
</evidence>
<evidence type="ECO:0000256" key="6">
    <source>
        <dbReference type="SAM" id="Coils"/>
    </source>
</evidence>
<accession>A0A7U2EX02</accession>
<dbReference type="OrthoDB" id="361870at2759"/>
<evidence type="ECO:0000313" key="8">
    <source>
        <dbReference type="Proteomes" id="UP000663193"/>
    </source>
</evidence>
<keyword evidence="8" id="KW-1185">Reference proteome</keyword>